<dbReference type="OrthoDB" id="2135762at2759"/>
<feature type="region of interest" description="Disordered" evidence="1">
    <location>
        <begin position="125"/>
        <end position="144"/>
    </location>
</feature>
<organism evidence="2 3">
    <name type="scientific">Allomyces macrogynus (strain ATCC 38327)</name>
    <name type="common">Allomyces javanicus var. macrogynus</name>
    <dbReference type="NCBI Taxonomy" id="578462"/>
    <lineage>
        <taxon>Eukaryota</taxon>
        <taxon>Fungi</taxon>
        <taxon>Fungi incertae sedis</taxon>
        <taxon>Blastocladiomycota</taxon>
        <taxon>Blastocladiomycetes</taxon>
        <taxon>Blastocladiales</taxon>
        <taxon>Blastocladiaceae</taxon>
        <taxon>Allomyces</taxon>
    </lineage>
</organism>
<sequence length="183" mass="19983">MLAEALQNAETALGPGTPLNPATRRAIEQQVDQLVDRWFKLAAPSMTVNGLPYSRAMAANAEASAAPTELVDQSLELRVRVAEDRAHTVLQDLHAVRHTHQAACRDLAVEREVLRSHACQVDPVPPVLEGEDRDGRTNAARSRRVRVPSVSADAEAVASLYDKTARVRAQHLVFADQRPLSSD</sequence>
<keyword evidence="3" id="KW-1185">Reference proteome</keyword>
<accession>A0A0L0RZ83</accession>
<evidence type="ECO:0000313" key="3">
    <source>
        <dbReference type="Proteomes" id="UP000054350"/>
    </source>
</evidence>
<dbReference type="Proteomes" id="UP000054350">
    <property type="component" value="Unassembled WGS sequence"/>
</dbReference>
<name>A0A0L0RZ83_ALLM3</name>
<dbReference type="EMBL" id="GG745329">
    <property type="protein sequence ID" value="KNE55732.1"/>
    <property type="molecule type" value="Genomic_DNA"/>
</dbReference>
<gene>
    <name evidence="2" type="ORF">AMAG_01609</name>
</gene>
<dbReference type="VEuPathDB" id="FungiDB:AMAG_01609"/>
<evidence type="ECO:0000313" key="2">
    <source>
        <dbReference type="EMBL" id="KNE55732.1"/>
    </source>
</evidence>
<reference evidence="2 3" key="1">
    <citation type="submission" date="2009-11" db="EMBL/GenBank/DDBJ databases">
        <title>Annotation of Allomyces macrogynus ATCC 38327.</title>
        <authorList>
            <consortium name="The Broad Institute Genome Sequencing Platform"/>
            <person name="Russ C."/>
            <person name="Cuomo C."/>
            <person name="Burger G."/>
            <person name="Gray M.W."/>
            <person name="Holland P.W.H."/>
            <person name="King N."/>
            <person name="Lang F.B.F."/>
            <person name="Roger A.J."/>
            <person name="Ruiz-Trillo I."/>
            <person name="Young S.K."/>
            <person name="Zeng Q."/>
            <person name="Gargeya S."/>
            <person name="Fitzgerald M."/>
            <person name="Haas B."/>
            <person name="Abouelleil A."/>
            <person name="Alvarado L."/>
            <person name="Arachchi H.M."/>
            <person name="Berlin A."/>
            <person name="Chapman S.B."/>
            <person name="Gearin G."/>
            <person name="Goldberg J."/>
            <person name="Griggs A."/>
            <person name="Gujja S."/>
            <person name="Hansen M."/>
            <person name="Heiman D."/>
            <person name="Howarth C."/>
            <person name="Larimer J."/>
            <person name="Lui A."/>
            <person name="MacDonald P.J.P."/>
            <person name="McCowen C."/>
            <person name="Montmayeur A."/>
            <person name="Murphy C."/>
            <person name="Neiman D."/>
            <person name="Pearson M."/>
            <person name="Priest M."/>
            <person name="Roberts A."/>
            <person name="Saif S."/>
            <person name="Shea T."/>
            <person name="Sisk P."/>
            <person name="Stolte C."/>
            <person name="Sykes S."/>
            <person name="Wortman J."/>
            <person name="Nusbaum C."/>
            <person name="Birren B."/>
        </authorList>
    </citation>
    <scope>NUCLEOTIDE SEQUENCE [LARGE SCALE GENOMIC DNA]</scope>
    <source>
        <strain evidence="2 3">ATCC 38327</strain>
    </source>
</reference>
<evidence type="ECO:0000256" key="1">
    <source>
        <dbReference type="SAM" id="MobiDB-lite"/>
    </source>
</evidence>
<dbReference type="AlphaFoldDB" id="A0A0L0RZ83"/>
<proteinExistence type="predicted"/>
<reference evidence="3" key="2">
    <citation type="submission" date="2009-11" db="EMBL/GenBank/DDBJ databases">
        <title>The Genome Sequence of Allomyces macrogynus strain ATCC 38327.</title>
        <authorList>
            <consortium name="The Broad Institute Genome Sequencing Platform"/>
            <person name="Russ C."/>
            <person name="Cuomo C."/>
            <person name="Shea T."/>
            <person name="Young S.K."/>
            <person name="Zeng Q."/>
            <person name="Koehrsen M."/>
            <person name="Haas B."/>
            <person name="Borodovsky M."/>
            <person name="Guigo R."/>
            <person name="Alvarado L."/>
            <person name="Berlin A."/>
            <person name="Borenstein D."/>
            <person name="Chen Z."/>
            <person name="Engels R."/>
            <person name="Freedman E."/>
            <person name="Gellesch M."/>
            <person name="Goldberg J."/>
            <person name="Griggs A."/>
            <person name="Gujja S."/>
            <person name="Heiman D."/>
            <person name="Hepburn T."/>
            <person name="Howarth C."/>
            <person name="Jen D."/>
            <person name="Larson L."/>
            <person name="Lewis B."/>
            <person name="Mehta T."/>
            <person name="Park D."/>
            <person name="Pearson M."/>
            <person name="Roberts A."/>
            <person name="Saif S."/>
            <person name="Shenoy N."/>
            <person name="Sisk P."/>
            <person name="Stolte C."/>
            <person name="Sykes S."/>
            <person name="Walk T."/>
            <person name="White J."/>
            <person name="Yandava C."/>
            <person name="Burger G."/>
            <person name="Gray M.W."/>
            <person name="Holland P.W.H."/>
            <person name="King N."/>
            <person name="Lang F.B.F."/>
            <person name="Roger A.J."/>
            <person name="Ruiz-Trillo I."/>
            <person name="Lander E."/>
            <person name="Nusbaum C."/>
        </authorList>
    </citation>
    <scope>NUCLEOTIDE SEQUENCE [LARGE SCALE GENOMIC DNA]</scope>
    <source>
        <strain evidence="3">ATCC 38327</strain>
    </source>
</reference>
<protein>
    <submittedName>
        <fullName evidence="2">Uncharacterized protein</fullName>
    </submittedName>
</protein>